<keyword evidence="5" id="KW-0121">Carboxypeptidase</keyword>
<dbReference type="Gene3D" id="2.60.40.3120">
    <property type="match status" value="1"/>
</dbReference>
<accession>A0ABP9KHQ5</accession>
<dbReference type="InterPro" id="IPR050821">
    <property type="entry name" value="Cytosolic_carboxypeptidase"/>
</dbReference>
<dbReference type="PANTHER" id="PTHR12756">
    <property type="entry name" value="CYTOSOLIC CARBOXYPEPTIDASE"/>
    <property type="match status" value="1"/>
</dbReference>
<evidence type="ECO:0000259" key="4">
    <source>
        <dbReference type="PROSITE" id="PS52035"/>
    </source>
</evidence>
<feature type="signal peptide" evidence="3">
    <location>
        <begin position="1"/>
        <end position="24"/>
    </location>
</feature>
<reference evidence="6" key="1">
    <citation type="journal article" date="2019" name="Int. J. Syst. Evol. Microbiol.">
        <title>The Global Catalogue of Microorganisms (GCM) 10K type strain sequencing project: providing services to taxonomists for standard genome sequencing and annotation.</title>
        <authorList>
            <consortium name="The Broad Institute Genomics Platform"/>
            <consortium name="The Broad Institute Genome Sequencing Center for Infectious Disease"/>
            <person name="Wu L."/>
            <person name="Ma J."/>
        </authorList>
    </citation>
    <scope>NUCLEOTIDE SEQUENCE [LARGE SCALE GENOMIC DNA]</scope>
    <source>
        <strain evidence="6">JCM 18014</strain>
    </source>
</reference>
<comment type="cofactor">
    <cofactor evidence="1">
        <name>Zn(2+)</name>
        <dbReference type="ChEBI" id="CHEBI:29105"/>
    </cofactor>
</comment>
<evidence type="ECO:0000256" key="1">
    <source>
        <dbReference type="ARBA" id="ARBA00001947"/>
    </source>
</evidence>
<feature type="active site" description="Proton donor/acceptor" evidence="2">
    <location>
        <position position="376"/>
    </location>
</feature>
<comment type="similarity">
    <text evidence="2">Belongs to the peptidase M14 family.</text>
</comment>
<name>A0ABP9KHQ5_9SPHN</name>
<dbReference type="Pfam" id="PF00246">
    <property type="entry name" value="Peptidase_M14"/>
    <property type="match status" value="1"/>
</dbReference>
<dbReference type="PANTHER" id="PTHR12756:SF11">
    <property type="entry name" value="CYTOSOLIC CARBOXYPEPTIDASE 1"/>
    <property type="match status" value="1"/>
</dbReference>
<protein>
    <submittedName>
        <fullName evidence="5">M14-type cytosolic carboxypeptidase</fullName>
    </submittedName>
</protein>
<feature type="chain" id="PRO_5045943411" evidence="3">
    <location>
        <begin position="25"/>
        <end position="407"/>
    </location>
</feature>
<dbReference type="GO" id="GO:0004180">
    <property type="term" value="F:carboxypeptidase activity"/>
    <property type="evidence" value="ECO:0007669"/>
    <property type="project" value="UniProtKB-KW"/>
</dbReference>
<evidence type="ECO:0000256" key="3">
    <source>
        <dbReference type="SAM" id="SignalP"/>
    </source>
</evidence>
<feature type="domain" description="Peptidase M14" evidence="4">
    <location>
        <begin position="157"/>
        <end position="401"/>
    </location>
</feature>
<dbReference type="InterPro" id="IPR000834">
    <property type="entry name" value="Peptidase_M14"/>
</dbReference>
<keyword evidence="5" id="KW-0378">Hydrolase</keyword>
<sequence length="407" mass="44618">MRTLFLASLAGSLLLASCATPHDATSVASLPASALKSARCASNLLAVDTDFPAGALASCTVSDGTNIAITIAPEDEPPINPSPWYAFRVTPAAPTEMKLSLSYTEHGHRYWPKISYDGVTWTYLDQGQVKVSELAGSKMARIALESDGRPFFISAQEIVVPATYDKWLGKLERHADASRSVLGQSAEGRDIPLLTIADPFSQQRESIVLVGRQHPPEVSGALAMFPFVEELLADNDLARRFRARFQTVVVPMLNPDGVVRGHWRHATGGVDLNRDWGKFCQPETRLMGDMIAAIEADPARNLTFFLDFHSTQKDVVYTLSKDIETDPPGFTDAWLADYQARVPNYEVVEEPGYSAGRGVSKNWIYDEYGVPTATFELGDETDRELVKTLGTAAARAMMKTLLETESE</sequence>
<gene>
    <name evidence="5" type="ORF">GCM10023208_26160</name>
</gene>
<proteinExistence type="inferred from homology"/>
<dbReference type="SMART" id="SM00631">
    <property type="entry name" value="Zn_pept"/>
    <property type="match status" value="1"/>
</dbReference>
<keyword evidence="5" id="KW-0645">Protease</keyword>
<organism evidence="5 6">
    <name type="scientific">Erythrobacter westpacificensis</name>
    <dbReference type="NCBI Taxonomy" id="1055231"/>
    <lineage>
        <taxon>Bacteria</taxon>
        <taxon>Pseudomonadati</taxon>
        <taxon>Pseudomonadota</taxon>
        <taxon>Alphaproteobacteria</taxon>
        <taxon>Sphingomonadales</taxon>
        <taxon>Erythrobacteraceae</taxon>
        <taxon>Erythrobacter/Porphyrobacter group</taxon>
        <taxon>Erythrobacter</taxon>
    </lineage>
</organism>
<comment type="caution">
    <text evidence="5">The sequence shown here is derived from an EMBL/GenBank/DDBJ whole genome shotgun (WGS) entry which is preliminary data.</text>
</comment>
<dbReference type="CDD" id="cd06237">
    <property type="entry name" value="M14_Nna1-like"/>
    <property type="match status" value="1"/>
</dbReference>
<dbReference type="PROSITE" id="PS52035">
    <property type="entry name" value="PEPTIDASE_M14"/>
    <property type="match status" value="1"/>
</dbReference>
<dbReference type="SUPFAM" id="SSF53187">
    <property type="entry name" value="Zn-dependent exopeptidases"/>
    <property type="match status" value="1"/>
</dbReference>
<dbReference type="PROSITE" id="PS51257">
    <property type="entry name" value="PROKAR_LIPOPROTEIN"/>
    <property type="match status" value="1"/>
</dbReference>
<dbReference type="Proteomes" id="UP001500518">
    <property type="component" value="Unassembled WGS sequence"/>
</dbReference>
<evidence type="ECO:0000313" key="6">
    <source>
        <dbReference type="Proteomes" id="UP001500518"/>
    </source>
</evidence>
<keyword evidence="3" id="KW-0732">Signal</keyword>
<evidence type="ECO:0000313" key="5">
    <source>
        <dbReference type="EMBL" id="GAA5059157.1"/>
    </source>
</evidence>
<dbReference type="Gene3D" id="3.40.630.10">
    <property type="entry name" value="Zn peptidases"/>
    <property type="match status" value="1"/>
</dbReference>
<evidence type="ECO:0000256" key="2">
    <source>
        <dbReference type="PROSITE-ProRule" id="PRU01379"/>
    </source>
</evidence>
<keyword evidence="6" id="KW-1185">Reference proteome</keyword>
<dbReference type="EMBL" id="BAABHV010000021">
    <property type="protein sequence ID" value="GAA5059157.1"/>
    <property type="molecule type" value="Genomic_DNA"/>
</dbReference>